<feature type="chain" id="PRO_5032740155" description="Carboxylesterase type B domain-containing protein" evidence="6">
    <location>
        <begin position="21"/>
        <end position="1535"/>
    </location>
</feature>
<dbReference type="EMBL" id="JACKWZ010000032">
    <property type="protein sequence ID" value="KAF9420404.1"/>
    <property type="molecule type" value="Genomic_DNA"/>
</dbReference>
<keyword evidence="4" id="KW-1015">Disulfide bond</keyword>
<dbReference type="InterPro" id="IPR019826">
    <property type="entry name" value="Carboxylesterase_B_AS"/>
</dbReference>
<keyword evidence="2" id="KW-0719">Serine esterase</keyword>
<sequence>MKYGKKIVLFTLFAMNLVDQPAPEITIEQGTLSGKISSDGSFFEYIGIPYASTNSSTRFKAPHPPPSWDGIYKAVDEIYQCPQTSLFGIVVGTEDCLKINVYVPALAKKPLPVMVYIHGGAFLLGSGGKFIYAPDFLVKEDVILVTFNYRLGALGFLCLGIKEAPGNAGIKDQIAALRWVKKNILAFGGDPDNVTVFGQSAGATSVSLLLVSKATEGLFQKAIVQSGGSTSSWAINRQPRWVASLIAKHLGYDTEDPNEIYGIFSKIPYDKLIKARPKKPLGMYFDTQLLNYPCVEQDIEGVEAVITDYPYNIFDSNPKNIPVIYGTTSKEGMFLIPDDTKESLAARDAKYMIASDLLFPSEEEAANVSRMARTFYFGEKNISFEVQSAIIDLNTELYFEVPSILESEALIKNIESNVYNYYFNYSGGRNFLKFISGFKNETGACHSDELFYLFKGNIWPFPISNDDKKMIHLMTKMWTNFAKYGNPTPSDDLPVIWEPSTKDTMKFLYIDQELKMGPIPNPKAYQLWKSIYEKYPPEVKIEQGILSGKVSADGSYFEYIGIPYASTNSSTRFKAPLPPTSWNGVYRAVDEHYQCPQPSIFGVIGMEDCLKINVYVPVKAKKPFPVMVYIHGGTYIIGNGGKLLYGPDFLIHQDVILVTFNYRLGALGFICLGIKEAPGNAGLKDQIAALRWVRKNIAAFGGDPDNVTLFGLSAGATSVSMLIASNATKGLFKRAILQSGVSTSSWAVNRQPLFTASLVAKELGYDTEDPKTMYDIFSKIPYKDLIAAKPKKPIGKYFDFQLIHYPCVEKVIDGEEAVMTDLPYNLFNKNSKNISVIYGTTSKEGVILLPEETEDTLRERDSKYIFSPDLNFPSEDEAANLSSAVKEYYFGPRNISFKAHKALLDLNTHLYFEMPTLLESEIVMNKTNAPIYNYYFNYSGGRNFLKYISGYNDEPGACHGDEIMYLFKGNAWPFAISKKDRTMINWMTRLWTNFARYGNPTPPTNDLPVQWSPSTKGNMTFLYIEDELKMGPLPNPDPYRLWKNIYSKYRNTNIAPLPPPKWEGVYKAVDEMYQCPQHPIGLPIKAVGLEDCLKINVYVPAKTKGPLPVMVYIHGGAYVLGNGGKIVVGPEFLVKQDVILVSFNYRLGVLGFLCLHTQEAPGNAGLKDQVAALRWIKKNIAAFGGDPDNVTIFGTSAGASSVSFLVASETTNGLFQRAILHSGSSLANWAISYDPISVARNILNILGYDTKDPKEMYEIFYRLPVNDIVMSTAHSPIPHLLSNHLITLPCVEQNIPDVESVITDVPYNLITKNTKNISLMYSSSDQEGLFFVDVDTKETLEEKNKRTVFGDDLVFRTKDEEDKNDREIKQYYFNGEQISERNILNLSNLYSHLYFEMPVTFEAEIMAKKIPVYSYYFTYSGGRNFVKFTTKFKNEIGASHGDDIFYTFQGTILPFRVNNDDQKVVDWLTRILTNFAKYGNPAPKGEFPIKWLPHSKEKLNFLNVGDTLEMTTMRNPEAYHIWKRIYDKYRRTEAK</sequence>
<dbReference type="PROSITE" id="PS00122">
    <property type="entry name" value="CARBOXYLESTERASE_B_1"/>
    <property type="match status" value="3"/>
</dbReference>
<dbReference type="PANTHER" id="PTHR43142">
    <property type="entry name" value="CARBOXYLIC ESTER HYDROLASE"/>
    <property type="match status" value="1"/>
</dbReference>
<dbReference type="Pfam" id="PF00135">
    <property type="entry name" value="COesterase"/>
    <property type="match status" value="3"/>
</dbReference>
<accession>A0A835LDC1</accession>
<dbReference type="Proteomes" id="UP000648187">
    <property type="component" value="Unassembled WGS sequence"/>
</dbReference>
<dbReference type="GO" id="GO:0052689">
    <property type="term" value="F:carboxylic ester hydrolase activity"/>
    <property type="evidence" value="ECO:0007669"/>
    <property type="project" value="UniProtKB-KW"/>
</dbReference>
<feature type="domain" description="Carboxylesterase type B" evidence="7">
    <location>
        <begin position="22"/>
        <end position="528"/>
    </location>
</feature>
<gene>
    <name evidence="8" type="ORF">HW555_003326</name>
</gene>
<evidence type="ECO:0000256" key="4">
    <source>
        <dbReference type="ARBA" id="ARBA00023157"/>
    </source>
</evidence>
<evidence type="ECO:0000256" key="2">
    <source>
        <dbReference type="ARBA" id="ARBA00022487"/>
    </source>
</evidence>
<evidence type="ECO:0000256" key="6">
    <source>
        <dbReference type="SAM" id="SignalP"/>
    </source>
</evidence>
<organism evidence="8 9">
    <name type="scientific">Spodoptera exigua</name>
    <name type="common">Beet armyworm</name>
    <name type="synonym">Noctua fulgens</name>
    <dbReference type="NCBI Taxonomy" id="7107"/>
    <lineage>
        <taxon>Eukaryota</taxon>
        <taxon>Metazoa</taxon>
        <taxon>Ecdysozoa</taxon>
        <taxon>Arthropoda</taxon>
        <taxon>Hexapoda</taxon>
        <taxon>Insecta</taxon>
        <taxon>Pterygota</taxon>
        <taxon>Neoptera</taxon>
        <taxon>Endopterygota</taxon>
        <taxon>Lepidoptera</taxon>
        <taxon>Glossata</taxon>
        <taxon>Ditrysia</taxon>
        <taxon>Noctuoidea</taxon>
        <taxon>Noctuidae</taxon>
        <taxon>Amphipyrinae</taxon>
        <taxon>Spodoptera</taxon>
    </lineage>
</organism>
<reference evidence="8" key="1">
    <citation type="submission" date="2020-08" db="EMBL/GenBank/DDBJ databases">
        <title>Spodoptera exigua strain:BAW_Kor-Di-RS1 Genome sequencing and assembly.</title>
        <authorList>
            <person name="Kim J."/>
            <person name="Nam H.Y."/>
            <person name="Kwon M."/>
            <person name="Choi J.H."/>
            <person name="Cho S.R."/>
            <person name="Kim G.-H."/>
        </authorList>
    </citation>
    <scope>NUCLEOTIDE SEQUENCE</scope>
    <source>
        <strain evidence="8">BAW_Kor-Di-RS1</strain>
        <tissue evidence="8">Whole-body</tissue>
    </source>
</reference>
<keyword evidence="5" id="KW-0325">Glycoprotein</keyword>
<dbReference type="SUPFAM" id="SSF53474">
    <property type="entry name" value="alpha/beta-Hydrolases"/>
    <property type="match status" value="3"/>
</dbReference>
<keyword evidence="3" id="KW-0378">Hydrolase</keyword>
<comment type="caution">
    <text evidence="8">The sequence shown here is derived from an EMBL/GenBank/DDBJ whole genome shotgun (WGS) entry which is preliminary data.</text>
</comment>
<dbReference type="PANTHER" id="PTHR43142:SF1">
    <property type="entry name" value="CARBOXYLIC ESTER HYDROLASE"/>
    <property type="match status" value="1"/>
</dbReference>
<proteinExistence type="inferred from homology"/>
<keyword evidence="6" id="KW-0732">Signal</keyword>
<protein>
    <recommendedName>
        <fullName evidence="7">Carboxylesterase type B domain-containing protein</fullName>
    </recommendedName>
</protein>
<evidence type="ECO:0000259" key="7">
    <source>
        <dbReference type="Pfam" id="PF00135"/>
    </source>
</evidence>
<evidence type="ECO:0000256" key="5">
    <source>
        <dbReference type="ARBA" id="ARBA00023180"/>
    </source>
</evidence>
<evidence type="ECO:0000313" key="9">
    <source>
        <dbReference type="Proteomes" id="UP000648187"/>
    </source>
</evidence>
<keyword evidence="9" id="KW-1185">Reference proteome</keyword>
<comment type="similarity">
    <text evidence="1">Belongs to the type-B carboxylesterase/lipase family.</text>
</comment>
<evidence type="ECO:0000256" key="1">
    <source>
        <dbReference type="ARBA" id="ARBA00005964"/>
    </source>
</evidence>
<name>A0A835LDC1_SPOEX</name>
<dbReference type="InterPro" id="IPR029058">
    <property type="entry name" value="AB_hydrolase_fold"/>
</dbReference>
<evidence type="ECO:0000313" key="8">
    <source>
        <dbReference type="EMBL" id="KAF9420404.1"/>
    </source>
</evidence>
<dbReference type="InterPro" id="IPR002018">
    <property type="entry name" value="CarbesteraseB"/>
</dbReference>
<feature type="signal peptide" evidence="6">
    <location>
        <begin position="1"/>
        <end position="20"/>
    </location>
</feature>
<dbReference type="Gene3D" id="3.40.50.1820">
    <property type="entry name" value="alpha/beta hydrolase"/>
    <property type="match status" value="3"/>
</dbReference>
<feature type="domain" description="Carboxylesterase type B" evidence="7">
    <location>
        <begin position="1055"/>
        <end position="1522"/>
    </location>
</feature>
<feature type="domain" description="Carboxylesterase type B" evidence="7">
    <location>
        <begin position="537"/>
        <end position="1031"/>
    </location>
</feature>
<evidence type="ECO:0000256" key="3">
    <source>
        <dbReference type="ARBA" id="ARBA00022801"/>
    </source>
</evidence>